<reference evidence="2" key="1">
    <citation type="submission" date="2023-06" db="EMBL/GenBank/DDBJ databases">
        <title>Conoideocrella luteorostrata (Hypocreales: Clavicipitaceae), a potential biocontrol fungus for elongate hemlock scale in United States Christmas tree production areas.</title>
        <authorList>
            <person name="Barrett H."/>
            <person name="Lovett B."/>
            <person name="Macias A.M."/>
            <person name="Stajich J.E."/>
            <person name="Kasson M.T."/>
        </authorList>
    </citation>
    <scope>NUCLEOTIDE SEQUENCE</scope>
    <source>
        <strain evidence="2">ARSEF 14590</strain>
    </source>
</reference>
<organism evidence="2 3">
    <name type="scientific">Conoideocrella luteorostrata</name>
    <dbReference type="NCBI Taxonomy" id="1105319"/>
    <lineage>
        <taxon>Eukaryota</taxon>
        <taxon>Fungi</taxon>
        <taxon>Dikarya</taxon>
        <taxon>Ascomycota</taxon>
        <taxon>Pezizomycotina</taxon>
        <taxon>Sordariomycetes</taxon>
        <taxon>Hypocreomycetidae</taxon>
        <taxon>Hypocreales</taxon>
        <taxon>Clavicipitaceae</taxon>
        <taxon>Conoideocrella</taxon>
    </lineage>
</organism>
<dbReference type="InterPro" id="IPR000387">
    <property type="entry name" value="Tyr_Pase_dom"/>
</dbReference>
<dbReference type="SUPFAM" id="SSF52799">
    <property type="entry name" value="(Phosphotyrosine protein) phosphatases II"/>
    <property type="match status" value="1"/>
</dbReference>
<dbReference type="Gene3D" id="3.90.190.10">
    <property type="entry name" value="Protein tyrosine phosphatase superfamily"/>
    <property type="match status" value="1"/>
</dbReference>
<dbReference type="GO" id="GO:0004721">
    <property type="term" value="F:phosphoprotein phosphatase activity"/>
    <property type="evidence" value="ECO:0007669"/>
    <property type="project" value="InterPro"/>
</dbReference>
<evidence type="ECO:0000259" key="1">
    <source>
        <dbReference type="PROSITE" id="PS50056"/>
    </source>
</evidence>
<gene>
    <name evidence="2" type="ORF">QQS21_001610</name>
</gene>
<proteinExistence type="predicted"/>
<comment type="caution">
    <text evidence="2">The sequence shown here is derived from an EMBL/GenBank/DDBJ whole genome shotgun (WGS) entry which is preliminary data.</text>
</comment>
<dbReference type="InterPro" id="IPR016130">
    <property type="entry name" value="Tyr_Pase_AS"/>
</dbReference>
<keyword evidence="3" id="KW-1185">Reference proteome</keyword>
<dbReference type="InterPro" id="IPR029021">
    <property type="entry name" value="Prot-tyrosine_phosphatase-like"/>
</dbReference>
<protein>
    <recommendedName>
        <fullName evidence="1">Tyrosine specific protein phosphatases domain-containing protein</fullName>
    </recommendedName>
</protein>
<name>A0AAJ0G3B9_9HYPO</name>
<dbReference type="PANTHER" id="PTHR31126:SF73">
    <property type="entry name" value="TYROSINE SPECIFIC PROTEIN PHOSPHATASES DOMAIN-CONTAINING PROTEIN"/>
    <property type="match status" value="1"/>
</dbReference>
<evidence type="ECO:0000313" key="3">
    <source>
        <dbReference type="Proteomes" id="UP001251528"/>
    </source>
</evidence>
<dbReference type="InterPro" id="IPR026893">
    <property type="entry name" value="Tyr/Ser_Pase_IphP-type"/>
</dbReference>
<dbReference type="Proteomes" id="UP001251528">
    <property type="component" value="Unassembled WGS sequence"/>
</dbReference>
<dbReference type="AlphaFoldDB" id="A0AAJ0G3B9"/>
<sequence length="277" mass="30820">MPPSPAELDALCATDVRTALSPDQLLPILTSRPFIPTKSLFNLRDLGAVPGSALVETRFYRSGFLQSASKDPDALAWLASHVRKIFDLRLLAERESSPDPIIPGVESIWFDVDDGYHMPSLEEYAVEGGEGAWKKEYMNCALAYRPTIRALLEHVRDRPTEPVLFHCTAGRDRTGVVAGLLHALAGTPFEASTRDYMLSRVGTEPARETLLHYAMSTMHIEDPETPGFYNLVSLRPEFWQAFRDGLDERFGGWDGYVTKGLGFSEADLATMKANLRT</sequence>
<dbReference type="Pfam" id="PF13350">
    <property type="entry name" value="Y_phosphatase3"/>
    <property type="match status" value="1"/>
</dbReference>
<dbReference type="PANTHER" id="PTHR31126">
    <property type="entry name" value="TYROSINE-PROTEIN PHOSPHATASE"/>
    <property type="match status" value="1"/>
</dbReference>
<dbReference type="PROSITE" id="PS50056">
    <property type="entry name" value="TYR_PHOSPHATASE_2"/>
    <property type="match status" value="1"/>
</dbReference>
<dbReference type="PROSITE" id="PS00383">
    <property type="entry name" value="TYR_PHOSPHATASE_1"/>
    <property type="match status" value="1"/>
</dbReference>
<feature type="domain" description="Tyrosine specific protein phosphatases" evidence="1">
    <location>
        <begin position="149"/>
        <end position="177"/>
    </location>
</feature>
<dbReference type="EMBL" id="JASWJB010000017">
    <property type="protein sequence ID" value="KAK2612346.1"/>
    <property type="molecule type" value="Genomic_DNA"/>
</dbReference>
<accession>A0AAJ0G3B9</accession>
<evidence type="ECO:0000313" key="2">
    <source>
        <dbReference type="EMBL" id="KAK2612346.1"/>
    </source>
</evidence>